<comment type="caution">
    <text evidence="3">The sequence shown here is derived from an EMBL/GenBank/DDBJ whole genome shotgun (WGS) entry which is preliminary data.</text>
</comment>
<keyword evidence="2" id="KW-0472">Membrane</keyword>
<proteinExistence type="predicted"/>
<protein>
    <submittedName>
        <fullName evidence="3">Uu.00g031180.m01.CDS01</fullName>
    </submittedName>
</protein>
<evidence type="ECO:0000256" key="2">
    <source>
        <dbReference type="SAM" id="Phobius"/>
    </source>
</evidence>
<feature type="transmembrane region" description="Helical" evidence="2">
    <location>
        <begin position="92"/>
        <end position="114"/>
    </location>
</feature>
<keyword evidence="2" id="KW-0812">Transmembrane</keyword>
<sequence>MNMIISNIGDGSLTAKKSLSNGNQGPLADNQWQLDVQNWYGISMAVLQKSFVNAAVGPADAALRSFVTAPNATEEKTMCNSQKIRSSAYSSFSLCGLLFVFLCGGLIMAISWILEPLFTFLEKRFKLLSQYARLEWAVNSALQMQRLAHEQLGAGSWTRGAESVPLTEADAELGVLDLADEKHPRLMRPVPLVTAGAKGGNGTSRKSSELPKYETTPKSVIEKTATLPSPTLSLSLEAHLDWTLMWWDEGVRGELSYDDEL</sequence>
<dbReference type="AlphaFoldDB" id="A0AAI8YD10"/>
<evidence type="ECO:0000256" key="1">
    <source>
        <dbReference type="SAM" id="MobiDB-lite"/>
    </source>
</evidence>
<organism evidence="3 4">
    <name type="scientific">Anthostomella pinea</name>
    <dbReference type="NCBI Taxonomy" id="933095"/>
    <lineage>
        <taxon>Eukaryota</taxon>
        <taxon>Fungi</taxon>
        <taxon>Dikarya</taxon>
        <taxon>Ascomycota</taxon>
        <taxon>Pezizomycotina</taxon>
        <taxon>Sordariomycetes</taxon>
        <taxon>Xylariomycetidae</taxon>
        <taxon>Xylariales</taxon>
        <taxon>Xylariaceae</taxon>
        <taxon>Anthostomella</taxon>
    </lineage>
</organism>
<accession>A0AAI8YD10</accession>
<gene>
    <name evidence="3" type="ORF">KHLLAP_LOCUS733</name>
</gene>
<dbReference type="EMBL" id="CAUWAG010000003">
    <property type="protein sequence ID" value="CAJ2500265.1"/>
    <property type="molecule type" value="Genomic_DNA"/>
</dbReference>
<name>A0AAI8YD10_9PEZI</name>
<keyword evidence="4" id="KW-1185">Reference proteome</keyword>
<feature type="region of interest" description="Disordered" evidence="1">
    <location>
        <begin position="197"/>
        <end position="216"/>
    </location>
</feature>
<evidence type="ECO:0000313" key="3">
    <source>
        <dbReference type="EMBL" id="CAJ2500265.1"/>
    </source>
</evidence>
<keyword evidence="2" id="KW-1133">Transmembrane helix</keyword>
<evidence type="ECO:0000313" key="4">
    <source>
        <dbReference type="Proteomes" id="UP001295740"/>
    </source>
</evidence>
<dbReference type="Proteomes" id="UP001295740">
    <property type="component" value="Unassembled WGS sequence"/>
</dbReference>
<reference evidence="3" key="1">
    <citation type="submission" date="2023-10" db="EMBL/GenBank/DDBJ databases">
        <authorList>
            <person name="Hackl T."/>
        </authorList>
    </citation>
    <scope>NUCLEOTIDE SEQUENCE</scope>
</reference>